<evidence type="ECO:0000259" key="10">
    <source>
        <dbReference type="Pfam" id="PF23158"/>
    </source>
</evidence>
<evidence type="ECO:0000256" key="1">
    <source>
        <dbReference type="ARBA" id="ARBA00004651"/>
    </source>
</evidence>
<reference evidence="11" key="1">
    <citation type="submission" date="2019-11" db="EMBL/GenBank/DDBJ databases">
        <authorList>
            <person name="Feng L."/>
        </authorList>
    </citation>
    <scope>NUCLEOTIDE SEQUENCE</scope>
    <source>
        <strain evidence="11">CAmalonaticusLFYP1</strain>
    </source>
</reference>
<dbReference type="GO" id="GO:0009103">
    <property type="term" value="P:lipopolysaccharide biosynthetic process"/>
    <property type="evidence" value="ECO:0007669"/>
    <property type="project" value="UniProtKB-ARBA"/>
</dbReference>
<feature type="transmembrane region" description="Helical" evidence="8">
    <location>
        <begin position="111"/>
        <end position="129"/>
    </location>
</feature>
<feature type="domain" description="DUF7056" evidence="10">
    <location>
        <begin position="435"/>
        <end position="488"/>
    </location>
</feature>
<evidence type="ECO:0000256" key="8">
    <source>
        <dbReference type="SAM" id="Phobius"/>
    </source>
</evidence>
<evidence type="ECO:0008006" key="12">
    <source>
        <dbReference type="Google" id="ProtNLM"/>
    </source>
</evidence>
<dbReference type="GO" id="GO:0016763">
    <property type="term" value="F:pentosyltransferase activity"/>
    <property type="evidence" value="ECO:0007669"/>
    <property type="project" value="TreeGrafter"/>
</dbReference>
<evidence type="ECO:0000256" key="5">
    <source>
        <dbReference type="ARBA" id="ARBA00022692"/>
    </source>
</evidence>
<dbReference type="Pfam" id="PF23158">
    <property type="entry name" value="DUF7056"/>
    <property type="match status" value="1"/>
</dbReference>
<protein>
    <recommendedName>
        <fullName evidence="12">Glycosyltransferase RgtA/B/C/D-like domain-containing protein</fullName>
    </recommendedName>
</protein>
<keyword evidence="2" id="KW-1003">Cell membrane</keyword>
<evidence type="ECO:0000259" key="9">
    <source>
        <dbReference type="Pfam" id="PF23157"/>
    </source>
</evidence>
<feature type="transmembrane region" description="Helical" evidence="8">
    <location>
        <begin position="135"/>
        <end position="153"/>
    </location>
</feature>
<dbReference type="AlphaFoldDB" id="A0A6N2WH58"/>
<feature type="transmembrane region" description="Helical" evidence="8">
    <location>
        <begin position="160"/>
        <end position="177"/>
    </location>
</feature>
<feature type="transmembrane region" description="Helical" evidence="8">
    <location>
        <begin position="366"/>
        <end position="387"/>
    </location>
</feature>
<feature type="transmembrane region" description="Helical" evidence="8">
    <location>
        <begin position="224"/>
        <end position="247"/>
    </location>
</feature>
<feature type="transmembrane region" description="Helical" evidence="8">
    <location>
        <begin position="82"/>
        <end position="104"/>
    </location>
</feature>
<accession>A0A6N2WH58</accession>
<proteinExistence type="predicted"/>
<dbReference type="InterPro" id="IPR050297">
    <property type="entry name" value="LipidA_mod_glycosyltrf_83"/>
</dbReference>
<evidence type="ECO:0000256" key="4">
    <source>
        <dbReference type="ARBA" id="ARBA00022679"/>
    </source>
</evidence>
<feature type="transmembrane region" description="Helical" evidence="8">
    <location>
        <begin position="279"/>
        <end position="302"/>
    </location>
</feature>
<dbReference type="InterPro" id="IPR055483">
    <property type="entry name" value="DUF7055"/>
</dbReference>
<feature type="transmembrane region" description="Helical" evidence="8">
    <location>
        <begin position="314"/>
        <end position="329"/>
    </location>
</feature>
<keyword evidence="3" id="KW-0328">Glycosyltransferase</keyword>
<dbReference type="GO" id="GO:0005886">
    <property type="term" value="C:plasma membrane"/>
    <property type="evidence" value="ECO:0007669"/>
    <property type="project" value="UniProtKB-SubCell"/>
</dbReference>
<gene>
    <name evidence="11" type="ORF">CALFYP1_04390</name>
</gene>
<dbReference type="PANTHER" id="PTHR33908:SF11">
    <property type="entry name" value="MEMBRANE PROTEIN"/>
    <property type="match status" value="1"/>
</dbReference>
<organism evidence="11">
    <name type="scientific">Citrobacter amalonaticus</name>
    <dbReference type="NCBI Taxonomy" id="35703"/>
    <lineage>
        <taxon>Bacteria</taxon>
        <taxon>Pseudomonadati</taxon>
        <taxon>Pseudomonadota</taxon>
        <taxon>Gammaproteobacteria</taxon>
        <taxon>Enterobacterales</taxon>
        <taxon>Enterobacteriaceae</taxon>
        <taxon>Citrobacter</taxon>
    </lineage>
</organism>
<dbReference type="EMBL" id="CACRTI010000005">
    <property type="protein sequence ID" value="VYT42009.1"/>
    <property type="molecule type" value="Genomic_DNA"/>
</dbReference>
<feature type="domain" description="DUF7055" evidence="9">
    <location>
        <begin position="493"/>
        <end position="556"/>
    </location>
</feature>
<comment type="subcellular location">
    <subcellularLocation>
        <location evidence="1">Cell membrane</location>
        <topology evidence="1">Multi-pass membrane protein</topology>
    </subcellularLocation>
</comment>
<evidence type="ECO:0000256" key="2">
    <source>
        <dbReference type="ARBA" id="ARBA00022475"/>
    </source>
</evidence>
<sequence>MEMEIKPMAKPEDNKMDTSGTLFIGACPRRLTLLLGVSIAIKVTLIFVFAWHILLIMDEFAQLGYAKYFANGLFDTIHPPKAVGFAVFYKLAHLIGWDAVSIILVARMQTALLACGTLLLVYACARALGEQRLRALFIILVLLCFTNFMERIFRTRSEPLALFFALAAVLVILRGHTLNARKIFIAGILSGLAFLVTQKSAFFNLALGLGLVIDATLRKHFIDAIVRGFYLTAGWLLPAIAYCFIYGGSDPLRIAEGLIFGPVEVAVYSSEAYNGIRVYVLQTLLDNTLLYLLCFSGMIMALKRWKTLNEKTRIALIFSFVITTLVFTHNQPWPYVFIMALPFISLWSLIPLDSLLAQNRRPATRLFILAVTTVTLVSSYCLNLSYLKINNVQQLELVTRAEALLKPDEKYFDGIGMLPNRLEPTTLWLDAWYVLKTRREGKHSEAWQVLTQSPPKVIIWSYRLSNIYSAIAEAIDNSYVKVAPNIRLAGRQLHIGRQEEFNVPLSGRYQLYSETGTPVSAQINVEGITLAPPVTLSAGAKTITLLNGPEKALLLPEGNYDGLFKDGDDNKKLFAHTYYR</sequence>
<evidence type="ECO:0000313" key="11">
    <source>
        <dbReference type="EMBL" id="VYT42009.1"/>
    </source>
</evidence>
<feature type="transmembrane region" description="Helical" evidence="8">
    <location>
        <begin position="31"/>
        <end position="54"/>
    </location>
</feature>
<keyword evidence="4" id="KW-0808">Transferase</keyword>
<keyword evidence="7 8" id="KW-0472">Membrane</keyword>
<evidence type="ECO:0000256" key="6">
    <source>
        <dbReference type="ARBA" id="ARBA00022989"/>
    </source>
</evidence>
<keyword evidence="5 8" id="KW-0812">Transmembrane</keyword>
<dbReference type="InterPro" id="IPR055484">
    <property type="entry name" value="DUF7056"/>
</dbReference>
<evidence type="ECO:0000256" key="3">
    <source>
        <dbReference type="ARBA" id="ARBA00022676"/>
    </source>
</evidence>
<dbReference type="PANTHER" id="PTHR33908">
    <property type="entry name" value="MANNOSYLTRANSFERASE YKCB-RELATED"/>
    <property type="match status" value="1"/>
</dbReference>
<dbReference type="Pfam" id="PF23157">
    <property type="entry name" value="DUF7055"/>
    <property type="match status" value="1"/>
</dbReference>
<name>A0A6N2WH58_CITAM</name>
<feature type="transmembrane region" description="Helical" evidence="8">
    <location>
        <begin position="335"/>
        <end position="354"/>
    </location>
</feature>
<evidence type="ECO:0000256" key="7">
    <source>
        <dbReference type="ARBA" id="ARBA00023136"/>
    </source>
</evidence>
<feature type="transmembrane region" description="Helical" evidence="8">
    <location>
        <begin position="183"/>
        <end position="212"/>
    </location>
</feature>
<keyword evidence="6 8" id="KW-1133">Transmembrane helix</keyword>